<dbReference type="Gene3D" id="1.10.260.40">
    <property type="entry name" value="lambda repressor-like DNA-binding domains"/>
    <property type="match status" value="1"/>
</dbReference>
<dbReference type="InterPro" id="IPR010982">
    <property type="entry name" value="Lambda_DNA-bd_dom_sf"/>
</dbReference>
<gene>
    <name evidence="2" type="ORF">RIF23_16025</name>
</gene>
<evidence type="ECO:0000313" key="2">
    <source>
        <dbReference type="EMBL" id="MDS1271801.1"/>
    </source>
</evidence>
<dbReference type="EMBL" id="JAVLVT010000008">
    <property type="protein sequence ID" value="MDS1271801.1"/>
    <property type="molecule type" value="Genomic_DNA"/>
</dbReference>
<dbReference type="Pfam" id="PF19054">
    <property type="entry name" value="DUF5753"/>
    <property type="match status" value="1"/>
</dbReference>
<keyword evidence="3" id="KW-1185">Reference proteome</keyword>
<dbReference type="Pfam" id="PF13560">
    <property type="entry name" value="HTH_31"/>
    <property type="match status" value="1"/>
</dbReference>
<comment type="caution">
    <text evidence="2">The sequence shown here is derived from an EMBL/GenBank/DDBJ whole genome shotgun (WGS) entry which is preliminary data.</text>
</comment>
<evidence type="ECO:0000259" key="1">
    <source>
        <dbReference type="PROSITE" id="PS50943"/>
    </source>
</evidence>
<dbReference type="CDD" id="cd00093">
    <property type="entry name" value="HTH_XRE"/>
    <property type="match status" value="1"/>
</dbReference>
<sequence length="292" mass="32930">MISYQQVLKSTVLTLNIQHYALTMGYQKQEADLRFGRELSRLRRLSGFTQDRLARSVECSQGHIGNLERGDRSPDLRLVAALDRELEAEGRLERLWSQLTNVREPAWLDDLANIEREAITLAESQIGVIPSLLQIREYAASVIRATSPWMTKGEIKESIDSRIERAERFTSSEYPTYRAVLDESIVRRHLDDREATAKQLSHLVDLIERDRISLQIVKAGCHPGQIGPFKLITSPAAPDVVYVESAHAGHIIDDSLQVHQFRLLLGDLQAIALSPPESLALVRAELEGLNHD</sequence>
<dbReference type="SUPFAM" id="SSF47413">
    <property type="entry name" value="lambda repressor-like DNA-binding domains"/>
    <property type="match status" value="1"/>
</dbReference>
<dbReference type="SMART" id="SM00530">
    <property type="entry name" value="HTH_XRE"/>
    <property type="match status" value="1"/>
</dbReference>
<name>A0ABU2H934_9ACTN</name>
<reference evidence="3" key="1">
    <citation type="submission" date="2023-07" db="EMBL/GenBank/DDBJ databases">
        <title>Novel species in the genus Lipingzhangella isolated from Sambhar Salt Lake.</title>
        <authorList>
            <person name="Jiya N."/>
            <person name="Kajale S."/>
            <person name="Sharma A."/>
        </authorList>
    </citation>
    <scope>NUCLEOTIDE SEQUENCE [LARGE SCALE GENOMIC DNA]</scope>
    <source>
        <strain evidence="3">LS1_29</strain>
    </source>
</reference>
<evidence type="ECO:0000313" key="3">
    <source>
        <dbReference type="Proteomes" id="UP001250214"/>
    </source>
</evidence>
<proteinExistence type="predicted"/>
<dbReference type="RefSeq" id="WP_310913359.1">
    <property type="nucleotide sequence ID" value="NZ_JAVLVT010000008.1"/>
</dbReference>
<dbReference type="InterPro" id="IPR043917">
    <property type="entry name" value="DUF5753"/>
</dbReference>
<organism evidence="2 3">
    <name type="scientific">Lipingzhangella rawalii</name>
    <dbReference type="NCBI Taxonomy" id="2055835"/>
    <lineage>
        <taxon>Bacteria</taxon>
        <taxon>Bacillati</taxon>
        <taxon>Actinomycetota</taxon>
        <taxon>Actinomycetes</taxon>
        <taxon>Streptosporangiales</taxon>
        <taxon>Nocardiopsidaceae</taxon>
        <taxon>Lipingzhangella</taxon>
    </lineage>
</organism>
<dbReference type="Proteomes" id="UP001250214">
    <property type="component" value="Unassembled WGS sequence"/>
</dbReference>
<accession>A0ABU2H934</accession>
<protein>
    <submittedName>
        <fullName evidence="2">Helix-turn-helix transcriptional regulator</fullName>
    </submittedName>
</protein>
<feature type="domain" description="HTH cro/C1-type" evidence="1">
    <location>
        <begin position="39"/>
        <end position="95"/>
    </location>
</feature>
<dbReference type="InterPro" id="IPR001387">
    <property type="entry name" value="Cro/C1-type_HTH"/>
</dbReference>
<dbReference type="PROSITE" id="PS50943">
    <property type="entry name" value="HTH_CROC1"/>
    <property type="match status" value="1"/>
</dbReference>